<organism evidence="1 2">
    <name type="scientific">Ornithinimicrobium pekingense</name>
    <dbReference type="NCBI Taxonomy" id="384677"/>
    <lineage>
        <taxon>Bacteria</taxon>
        <taxon>Bacillati</taxon>
        <taxon>Actinomycetota</taxon>
        <taxon>Actinomycetes</taxon>
        <taxon>Micrococcales</taxon>
        <taxon>Ornithinimicrobiaceae</taxon>
        <taxon>Ornithinimicrobium</taxon>
    </lineage>
</organism>
<dbReference type="RefSeq" id="WP_022922204.1">
    <property type="nucleotide sequence ID" value="NZ_BMLB01000006.1"/>
</dbReference>
<comment type="caution">
    <text evidence="1">The sequence shown here is derived from an EMBL/GenBank/DDBJ whole genome shotgun (WGS) entry which is preliminary data.</text>
</comment>
<sequence length="231" mass="24635">MVDVDALLAAVTSGYAAEHLPAWPDPWGGASPDDAAYSRCTEPERYEILFRRTAAWLTELARVPGLRVEPVGEVGALSQGELPVARGWRVSSDRPGTLPLLVLERDEPMPVVTFALAEAEVVLERQPDCGCDACDGGSETMLKAVDELFVEVLTSPVVVVRGEDGRWEARWSRMTAGAGGSPGPPRPAMELVAACRRIAAGEEVDLPRGARVWVSQPWLGPAPGEGVASPT</sequence>
<accession>A0ABQ2FB81</accession>
<reference evidence="2" key="1">
    <citation type="journal article" date="2019" name="Int. J. Syst. Evol. Microbiol.">
        <title>The Global Catalogue of Microorganisms (GCM) 10K type strain sequencing project: providing services to taxonomists for standard genome sequencing and annotation.</title>
        <authorList>
            <consortium name="The Broad Institute Genomics Platform"/>
            <consortium name="The Broad Institute Genome Sequencing Center for Infectious Disease"/>
            <person name="Wu L."/>
            <person name="Ma J."/>
        </authorList>
    </citation>
    <scope>NUCLEOTIDE SEQUENCE [LARGE SCALE GENOMIC DNA]</scope>
    <source>
        <strain evidence="2">CGMCC 1.5362</strain>
    </source>
</reference>
<gene>
    <name evidence="1" type="ORF">GCM10011509_29420</name>
</gene>
<dbReference type="Pfam" id="PF19736">
    <property type="entry name" value="DUF6226"/>
    <property type="match status" value="1"/>
</dbReference>
<dbReference type="EMBL" id="BMLB01000006">
    <property type="protein sequence ID" value="GGK78997.1"/>
    <property type="molecule type" value="Genomic_DNA"/>
</dbReference>
<evidence type="ECO:0000313" key="2">
    <source>
        <dbReference type="Proteomes" id="UP000662111"/>
    </source>
</evidence>
<proteinExistence type="predicted"/>
<protein>
    <submittedName>
        <fullName evidence="1">Uncharacterized protein</fullName>
    </submittedName>
</protein>
<dbReference type="InterPro" id="IPR045773">
    <property type="entry name" value="DUF6226"/>
</dbReference>
<dbReference type="Proteomes" id="UP000662111">
    <property type="component" value="Unassembled WGS sequence"/>
</dbReference>
<name>A0ABQ2FB81_9MICO</name>
<keyword evidence="2" id="KW-1185">Reference proteome</keyword>
<evidence type="ECO:0000313" key="1">
    <source>
        <dbReference type="EMBL" id="GGK78997.1"/>
    </source>
</evidence>